<dbReference type="EMBL" id="CP093442">
    <property type="protein sequence ID" value="UOF00604.1"/>
    <property type="molecule type" value="Genomic_DNA"/>
</dbReference>
<evidence type="ECO:0000313" key="4">
    <source>
        <dbReference type="Proteomes" id="UP000830116"/>
    </source>
</evidence>
<dbReference type="Proteomes" id="UP000830116">
    <property type="component" value="Chromosome"/>
</dbReference>
<dbReference type="RefSeq" id="WP_243536723.1">
    <property type="nucleotide sequence ID" value="NZ_CP093442.1"/>
</dbReference>
<keyword evidence="2" id="KW-0732">Signal</keyword>
<sequence length="416" mass="44904">MFPTMTKHAVITSALLATLALSACGKKKELVGPGAVKAQTKTETQDTTGNLGGGLPEPKGTELNPPPVNKVPPVVDSIPEVKDKYQLPEDYKANDASNVDRKGLSKRLTGGTTAEGLNYTSTSTDELLNFLRARNQKVNHDTRRLNLEAAASIVSAKMTVDKATRDTAVTLKIQEGSEVKVYNLAGYLAEDEYASALTTVISANGEIATGIRPVDGTIKCLDMDGGCETTFARLKIGQSPNSAIANIVFRNSKADVHFDLPGEYSNNPEYLVIRELVHSSIKRLNHDNTIKSVTMNSWEVVNGRSGVALTIKARNGELLGFAGPLLAPETGTRVNVKLSRIAKEDDDSLDLISLNSAKLNYANSVGEARMVANNGLGQVKILVKMRQRGSHAQDQFLVTFMRTIKPIVELSDENLK</sequence>
<feature type="signal peptide" evidence="2">
    <location>
        <begin position="1"/>
        <end position="22"/>
    </location>
</feature>
<reference evidence="3" key="1">
    <citation type="submission" date="2022-03" db="EMBL/GenBank/DDBJ databases">
        <title>Genome Identification and Characterization of new species Bdellovibrio reynosense LBG001 sp. nov. from a Mexico soil sample.</title>
        <authorList>
            <person name="Camilli A."/>
            <person name="Ajao Y."/>
            <person name="Guo X."/>
        </authorList>
    </citation>
    <scope>NUCLEOTIDE SEQUENCE</scope>
    <source>
        <strain evidence="3">LBG001</strain>
    </source>
</reference>
<accession>A0ABY4C717</accession>
<name>A0ABY4C717_9BACT</name>
<evidence type="ECO:0000256" key="1">
    <source>
        <dbReference type="SAM" id="MobiDB-lite"/>
    </source>
</evidence>
<evidence type="ECO:0000313" key="3">
    <source>
        <dbReference type="EMBL" id="UOF00604.1"/>
    </source>
</evidence>
<organism evidence="3 4">
    <name type="scientific">Bdellovibrio reynosensis</name>
    <dbReference type="NCBI Taxonomy" id="2835041"/>
    <lineage>
        <taxon>Bacteria</taxon>
        <taxon>Pseudomonadati</taxon>
        <taxon>Bdellovibrionota</taxon>
        <taxon>Bdellovibrionia</taxon>
        <taxon>Bdellovibrionales</taxon>
        <taxon>Pseudobdellovibrionaceae</taxon>
        <taxon>Bdellovibrio</taxon>
    </lineage>
</organism>
<feature type="region of interest" description="Disordered" evidence="1">
    <location>
        <begin position="93"/>
        <end position="117"/>
    </location>
</feature>
<feature type="chain" id="PRO_5047390011" evidence="2">
    <location>
        <begin position="23"/>
        <end position="416"/>
    </location>
</feature>
<gene>
    <name evidence="3" type="ORF">MNR06_12940</name>
</gene>
<proteinExistence type="predicted"/>
<keyword evidence="4" id="KW-1185">Reference proteome</keyword>
<feature type="region of interest" description="Disordered" evidence="1">
    <location>
        <begin position="35"/>
        <end position="74"/>
    </location>
</feature>
<evidence type="ECO:0000256" key="2">
    <source>
        <dbReference type="SAM" id="SignalP"/>
    </source>
</evidence>
<feature type="compositionally biased region" description="Basic and acidic residues" evidence="1">
    <location>
        <begin position="93"/>
        <end position="103"/>
    </location>
</feature>
<feature type="compositionally biased region" description="Polar residues" evidence="1">
    <location>
        <begin position="39"/>
        <end position="49"/>
    </location>
</feature>
<protein>
    <submittedName>
        <fullName evidence="3">Uncharacterized protein</fullName>
    </submittedName>
</protein>
<dbReference type="PROSITE" id="PS51257">
    <property type="entry name" value="PROKAR_LIPOPROTEIN"/>
    <property type="match status" value="1"/>
</dbReference>